<evidence type="ECO:0000259" key="1">
    <source>
        <dbReference type="Pfam" id="PF01909"/>
    </source>
</evidence>
<dbReference type="RefSeq" id="WP_125058094.1">
    <property type="nucleotide sequence ID" value="NZ_BHZD01000001.1"/>
</dbReference>
<dbReference type="EMBL" id="BHZD01000001">
    <property type="protein sequence ID" value="GCD48118.1"/>
    <property type="molecule type" value="Genomic_DNA"/>
</dbReference>
<proteinExistence type="predicted"/>
<dbReference type="GO" id="GO:0016779">
    <property type="term" value="F:nucleotidyltransferase activity"/>
    <property type="evidence" value="ECO:0007669"/>
    <property type="project" value="InterPro"/>
</dbReference>
<evidence type="ECO:0000313" key="2">
    <source>
        <dbReference type="EMBL" id="GCD48118.1"/>
    </source>
</evidence>
<feature type="domain" description="Polymerase nucleotidyl transferase" evidence="1">
    <location>
        <begin position="34"/>
        <end position="68"/>
    </location>
</feature>
<dbReference type="Gene3D" id="3.30.460.10">
    <property type="entry name" value="Beta Polymerase, domain 2"/>
    <property type="match status" value="1"/>
</dbReference>
<sequence length="291" mass="30754">MDPALLDALPHAVQAALARQGATPERIAALVDDRPGDVVMLAGSYATGEANPTSDLDILVLMPGPGARGVPGTTNHPSIFGDSFDGMAGDLMVNIEYVSEEAIAQVQQAVRPATGDGPPDLANLQGLELRLVQRVSTGWPLSNAGRLDEIKKGIDADAVRASAAALSFVDTMSLLADTTVLGSPARELMCRGAAEALLTSGLNAFGRITYGTKHLLSRSAAAARLPGAPALFAQCDKVLFADRLPQEEALPWLLDLTEELFRAFADERCAPGIQALLEPFRPQWAWSGRTF</sequence>
<dbReference type="Proteomes" id="UP000286746">
    <property type="component" value="Unassembled WGS sequence"/>
</dbReference>
<dbReference type="SUPFAM" id="SSF81301">
    <property type="entry name" value="Nucleotidyltransferase"/>
    <property type="match status" value="1"/>
</dbReference>
<protein>
    <recommendedName>
        <fullName evidence="1">Polymerase nucleotidyl transferase domain-containing protein</fullName>
    </recommendedName>
</protein>
<reference evidence="2 3" key="1">
    <citation type="submission" date="2018-11" db="EMBL/GenBank/DDBJ databases">
        <title>Whole genome sequence of Streptomyces paromomycinus NBRC 15454(T).</title>
        <authorList>
            <person name="Komaki H."/>
            <person name="Tamura T."/>
        </authorList>
    </citation>
    <scope>NUCLEOTIDE SEQUENCE [LARGE SCALE GENOMIC DNA]</scope>
    <source>
        <strain evidence="2 3">NBRC 15454</strain>
    </source>
</reference>
<dbReference type="InterPro" id="IPR002934">
    <property type="entry name" value="Polymerase_NTP_transf_dom"/>
</dbReference>
<name>A0A401WFP6_STREY</name>
<comment type="caution">
    <text evidence="2">The sequence shown here is derived from an EMBL/GenBank/DDBJ whole genome shotgun (WGS) entry which is preliminary data.</text>
</comment>
<organism evidence="2 3">
    <name type="scientific">Streptomyces paromomycinus</name>
    <name type="common">Streptomyces rimosus subsp. paromomycinus</name>
    <dbReference type="NCBI Taxonomy" id="92743"/>
    <lineage>
        <taxon>Bacteria</taxon>
        <taxon>Bacillati</taxon>
        <taxon>Actinomycetota</taxon>
        <taxon>Actinomycetes</taxon>
        <taxon>Kitasatosporales</taxon>
        <taxon>Streptomycetaceae</taxon>
        <taxon>Streptomyces</taxon>
    </lineage>
</organism>
<dbReference type="AlphaFoldDB" id="A0A401WFP6"/>
<gene>
    <name evidence="2" type="ORF">GKJPGBOP_07914</name>
</gene>
<keyword evidence="3" id="KW-1185">Reference proteome</keyword>
<evidence type="ECO:0000313" key="3">
    <source>
        <dbReference type="Proteomes" id="UP000286746"/>
    </source>
</evidence>
<accession>A0A401WFP6</accession>
<dbReference type="CDD" id="cd05403">
    <property type="entry name" value="NT_KNTase_like"/>
    <property type="match status" value="1"/>
</dbReference>
<dbReference type="InterPro" id="IPR043519">
    <property type="entry name" value="NT_sf"/>
</dbReference>
<dbReference type="Pfam" id="PF01909">
    <property type="entry name" value="NTP_transf_2"/>
    <property type="match status" value="1"/>
</dbReference>